<dbReference type="PROSITE" id="PS51257">
    <property type="entry name" value="PROKAR_LIPOPROTEIN"/>
    <property type="match status" value="1"/>
</dbReference>
<dbReference type="EMBL" id="KU574722">
    <property type="protein sequence ID" value="AMM43698.1"/>
    <property type="molecule type" value="Genomic_DNA"/>
</dbReference>
<sequence>MKIVYAILIALLLTSCRTEDKVQNIVLYGNKTPYPEVLNATLKLDNKEYSCTSFDGKHDQLVFVCRKK</sequence>
<gene>
    <name evidence="1" type="ORF">CBB_133</name>
</gene>
<evidence type="ECO:0000313" key="1">
    <source>
        <dbReference type="EMBL" id="AMM43698.1"/>
    </source>
</evidence>
<dbReference type="Proteomes" id="UP000223891">
    <property type="component" value="Segment"/>
</dbReference>
<accession>A0A1L2CUK8</accession>
<evidence type="ECO:0000313" key="2">
    <source>
        <dbReference type="Proteomes" id="UP000223891"/>
    </source>
</evidence>
<organism evidence="1 2">
    <name type="scientific">Pectobacterium phage vB_PcaM_CBB</name>
    <dbReference type="NCBI Taxonomy" id="2772511"/>
    <lineage>
        <taxon>Viruses</taxon>
        <taxon>Duplodnaviria</taxon>
        <taxon>Heunggongvirae</taxon>
        <taxon>Uroviricota</taxon>
        <taxon>Caudoviricetes</taxon>
        <taxon>Mimasvirus</taxon>
        <taxon>Mimasvirus CBB</taxon>
    </lineage>
</organism>
<proteinExistence type="predicted"/>
<evidence type="ECO:0008006" key="3">
    <source>
        <dbReference type="Google" id="ProtNLM"/>
    </source>
</evidence>
<keyword evidence="2" id="KW-1185">Reference proteome</keyword>
<protein>
    <recommendedName>
        <fullName evidence="3">Lipoprotein</fullName>
    </recommendedName>
</protein>
<reference evidence="2" key="1">
    <citation type="submission" date="2016-01" db="EMBL/GenBank/DDBJ databases">
        <title>Isolation and Characterization of Enterobacteria phage CBB.</title>
        <authorList>
            <person name="Buttimer C.T.H."/>
            <person name="Hendrix H."/>
            <person name="Alexandre H."/>
            <person name="O'Mahony J."/>
            <person name="Lavigne R."/>
            <person name="Coffey A."/>
        </authorList>
    </citation>
    <scope>NUCLEOTIDE SEQUENCE [LARGE SCALE GENOMIC DNA]</scope>
</reference>
<name>A0A1L2CUK8_9CAUD</name>